<keyword evidence="1" id="KW-0614">Plasmid</keyword>
<accession>A0A7D4C2V6</accession>
<dbReference type="RefSeq" id="WP_092563060.1">
    <property type="nucleotide sequence ID" value="NZ_CP053942.1"/>
</dbReference>
<evidence type="ECO:0000313" key="2">
    <source>
        <dbReference type="Proteomes" id="UP000505020"/>
    </source>
</evidence>
<gene>
    <name evidence="1" type="ORF">HPS36_15410</name>
</gene>
<evidence type="ECO:0000313" key="1">
    <source>
        <dbReference type="EMBL" id="QKG94276.1"/>
    </source>
</evidence>
<dbReference type="Proteomes" id="UP000505020">
    <property type="component" value="Plasmid pHAR01"/>
</dbReference>
<protein>
    <submittedName>
        <fullName evidence="1">Uncharacterized protein</fullName>
    </submittedName>
</protein>
<dbReference type="KEGG" id="hsai:HPS36_15410"/>
<dbReference type="EMBL" id="CP053942">
    <property type="protein sequence ID" value="QKG94276.1"/>
    <property type="molecule type" value="Genomic_DNA"/>
</dbReference>
<geneLocation type="plasmid" evidence="2">
    <name>phar01</name>
</geneLocation>
<keyword evidence="2" id="KW-1185">Reference proteome</keyword>
<proteinExistence type="predicted"/>
<dbReference type="GeneID" id="55596418"/>
<reference evidence="1 2" key="1">
    <citation type="submission" date="2020-05" db="EMBL/GenBank/DDBJ databases">
        <title>Halorubrum RHB-C sp.nov., an extremely halophilic archaeon isolated from solar salt farm.</title>
        <authorList>
            <person name="Ho H."/>
            <person name="Danganan R.E."/>
            <person name="Dedeles G.R."/>
            <person name="Kim S.-G."/>
        </authorList>
    </citation>
    <scope>NUCLEOTIDE SEQUENCE [LARGE SCALE GENOMIC DNA]</scope>
    <source>
        <strain evidence="1 2">RHB-C</strain>
        <plasmid evidence="2">phar01</plasmid>
    </source>
</reference>
<sequence length="78" mass="8814">MVVDVLTTIEELLGEVQEDMDNPDASYKLRTARQLLSVLEQRNEDLSMAVSEAVSDDELLDRLRELDYIQPAVDDFAG</sequence>
<dbReference type="AlphaFoldDB" id="A0A7D4C2V6"/>
<organism evidence="1 2">
    <name type="scientific">Halorubrum salinarum</name>
    <dbReference type="NCBI Taxonomy" id="2739057"/>
    <lineage>
        <taxon>Archaea</taxon>
        <taxon>Methanobacteriati</taxon>
        <taxon>Methanobacteriota</taxon>
        <taxon>Stenosarchaea group</taxon>
        <taxon>Halobacteria</taxon>
        <taxon>Halobacteriales</taxon>
        <taxon>Haloferacaceae</taxon>
        <taxon>Halorubrum</taxon>
    </lineage>
</organism>
<name>A0A7D4C2V6_9EURY</name>